<gene>
    <name evidence="7" type="ORF">CLV48_105134</name>
</gene>
<evidence type="ECO:0000259" key="6">
    <source>
        <dbReference type="PROSITE" id="PS51123"/>
    </source>
</evidence>
<sequence>MKQIAVFLVMMVIVFGSCTSLFQKGQNQFRAGEYQLAISTFSKILEDDPDNQQANFYVAESYRLSNRVEKSEAYYAKLIENEETFESYFRLGQSLKGQGKYEEAKEAFTKAQEITLDDNYQRLARLELNNLAKLEAIEPYFPYLEVENYRLLNTPYAEYGPFLSEGFVYFTSNRMPTGIYKGTGTPYLKIFRAKAEGIKVDVQNIQLLPQFQNETNLNQGSLTLSPDGNMIIYSRSNSESSRDLPDTHLFASYFRGGGYTQPIWMPVNEDEFYTNQTSAFSPDGNELYFASIRPDGQGGLDLYRATKLANGDFGNAVNLGPQINTPGNEMFPYVAPDGKLFFASDGHPGYGKLDLFVAERTSNGWEVKNLGPNVNSVADDFGIFFSKYPTEGFLSSNREGGLGDDDIYYFEDKTPKPKVVNVFLNVTTKEKKDDGTEVILPQTRVVLYDANNKNVGGDFSNQNGRLRFTLAPDQNFSMIATKSGYFTKSLSYSTTGKTPRPEDLIQDVTNIVLDTTIVLDPLILEKAIVLENIYYDLDKADIRPDAALELDKLVQILKDNPSIRIELSSHTDARASDAYNDNLSQRRAESAVAYIVSKGIDAGRLVAKGYGKRQLIIPNAQTEEEHQVNRRTEFKVIEIRD</sequence>
<evidence type="ECO:0000256" key="2">
    <source>
        <dbReference type="ARBA" id="ARBA00023136"/>
    </source>
</evidence>
<feature type="domain" description="OmpA-like" evidence="6">
    <location>
        <begin position="522"/>
        <end position="640"/>
    </location>
</feature>
<dbReference type="PANTHER" id="PTHR30329:SF21">
    <property type="entry name" value="LIPOPROTEIN YIAD-RELATED"/>
    <property type="match status" value="1"/>
</dbReference>
<evidence type="ECO:0000256" key="5">
    <source>
        <dbReference type="PROSITE-ProRule" id="PRU00473"/>
    </source>
</evidence>
<dbReference type="Gene3D" id="3.30.1330.60">
    <property type="entry name" value="OmpA-like domain"/>
    <property type="match status" value="1"/>
</dbReference>
<dbReference type="InterPro" id="IPR006665">
    <property type="entry name" value="OmpA-like"/>
</dbReference>
<evidence type="ECO:0000256" key="4">
    <source>
        <dbReference type="PROSITE-ProRule" id="PRU00339"/>
    </source>
</evidence>
<dbReference type="Proteomes" id="UP000240708">
    <property type="component" value="Unassembled WGS sequence"/>
</dbReference>
<comment type="subcellular location">
    <subcellularLocation>
        <location evidence="1">Cell outer membrane</location>
    </subcellularLocation>
</comment>
<evidence type="ECO:0000256" key="3">
    <source>
        <dbReference type="ARBA" id="ARBA00023237"/>
    </source>
</evidence>
<dbReference type="EMBL" id="PYGF01000005">
    <property type="protein sequence ID" value="PSL04391.1"/>
    <property type="molecule type" value="Genomic_DNA"/>
</dbReference>
<dbReference type="AlphaFoldDB" id="A0A2P8E4K4"/>
<dbReference type="InterPro" id="IPR050330">
    <property type="entry name" value="Bact_OuterMem_StrucFunc"/>
</dbReference>
<evidence type="ECO:0000256" key="1">
    <source>
        <dbReference type="ARBA" id="ARBA00004442"/>
    </source>
</evidence>
<keyword evidence="8" id="KW-1185">Reference proteome</keyword>
<dbReference type="Gene3D" id="2.120.10.30">
    <property type="entry name" value="TolB, C-terminal domain"/>
    <property type="match status" value="1"/>
</dbReference>
<dbReference type="SMART" id="SM00028">
    <property type="entry name" value="TPR"/>
    <property type="match status" value="2"/>
</dbReference>
<dbReference type="PANTHER" id="PTHR30329">
    <property type="entry name" value="STATOR ELEMENT OF FLAGELLAR MOTOR COMPLEX"/>
    <property type="match status" value="1"/>
</dbReference>
<dbReference type="Pfam" id="PF13181">
    <property type="entry name" value="TPR_8"/>
    <property type="match status" value="1"/>
</dbReference>
<dbReference type="InterPro" id="IPR006664">
    <property type="entry name" value="OMP_bac"/>
</dbReference>
<keyword evidence="3" id="KW-0998">Cell outer membrane</keyword>
<protein>
    <submittedName>
        <fullName evidence="7">WD40 repeat protein</fullName>
    </submittedName>
</protein>
<keyword evidence="4" id="KW-0802">TPR repeat</keyword>
<reference evidence="7 8" key="1">
    <citation type="submission" date="2018-03" db="EMBL/GenBank/DDBJ databases">
        <title>Genomic Encyclopedia of Archaeal and Bacterial Type Strains, Phase II (KMG-II): from individual species to whole genera.</title>
        <authorList>
            <person name="Goeker M."/>
        </authorList>
    </citation>
    <scope>NUCLEOTIDE SEQUENCE [LARGE SCALE GENOMIC DNA]</scope>
    <source>
        <strain evidence="7 8">DSM 28057</strain>
    </source>
</reference>
<dbReference type="PROSITE" id="PS51123">
    <property type="entry name" value="OMPA_2"/>
    <property type="match status" value="1"/>
</dbReference>
<dbReference type="PROSITE" id="PS51257">
    <property type="entry name" value="PROKAR_LIPOPROTEIN"/>
    <property type="match status" value="1"/>
</dbReference>
<dbReference type="SUPFAM" id="SSF103088">
    <property type="entry name" value="OmpA-like"/>
    <property type="match status" value="1"/>
</dbReference>
<dbReference type="InterPro" id="IPR036737">
    <property type="entry name" value="OmpA-like_sf"/>
</dbReference>
<name>A0A2P8E4K4_9BACT</name>
<dbReference type="PROSITE" id="PS50005">
    <property type="entry name" value="TPR"/>
    <property type="match status" value="2"/>
</dbReference>
<feature type="repeat" description="TPR" evidence="4">
    <location>
        <begin position="18"/>
        <end position="51"/>
    </location>
</feature>
<dbReference type="CDD" id="cd07185">
    <property type="entry name" value="OmpA_C-like"/>
    <property type="match status" value="1"/>
</dbReference>
<dbReference type="Gene3D" id="1.25.40.10">
    <property type="entry name" value="Tetratricopeptide repeat domain"/>
    <property type="match status" value="1"/>
</dbReference>
<feature type="repeat" description="TPR" evidence="4">
    <location>
        <begin position="85"/>
        <end position="118"/>
    </location>
</feature>
<dbReference type="InterPro" id="IPR011990">
    <property type="entry name" value="TPR-like_helical_dom_sf"/>
</dbReference>
<evidence type="ECO:0000313" key="8">
    <source>
        <dbReference type="Proteomes" id="UP000240708"/>
    </source>
</evidence>
<dbReference type="SUPFAM" id="SSF48452">
    <property type="entry name" value="TPR-like"/>
    <property type="match status" value="1"/>
</dbReference>
<dbReference type="Pfam" id="PF13432">
    <property type="entry name" value="TPR_16"/>
    <property type="match status" value="1"/>
</dbReference>
<proteinExistence type="predicted"/>
<dbReference type="GO" id="GO:0009279">
    <property type="term" value="C:cell outer membrane"/>
    <property type="evidence" value="ECO:0007669"/>
    <property type="project" value="UniProtKB-SubCell"/>
</dbReference>
<dbReference type="Pfam" id="PF07676">
    <property type="entry name" value="PD40"/>
    <property type="match status" value="3"/>
</dbReference>
<dbReference type="InterPro" id="IPR011659">
    <property type="entry name" value="WD40"/>
</dbReference>
<keyword evidence="2 5" id="KW-0472">Membrane</keyword>
<dbReference type="PRINTS" id="PR01021">
    <property type="entry name" value="OMPADOMAIN"/>
</dbReference>
<dbReference type="OrthoDB" id="9809364at2"/>
<dbReference type="InterPro" id="IPR011042">
    <property type="entry name" value="6-blade_b-propeller_TolB-like"/>
</dbReference>
<dbReference type="SUPFAM" id="SSF82171">
    <property type="entry name" value="DPP6 N-terminal domain-like"/>
    <property type="match status" value="1"/>
</dbReference>
<accession>A0A2P8E4K4</accession>
<organism evidence="7 8">
    <name type="scientific">Cecembia rubra</name>
    <dbReference type="NCBI Taxonomy" id="1485585"/>
    <lineage>
        <taxon>Bacteria</taxon>
        <taxon>Pseudomonadati</taxon>
        <taxon>Bacteroidota</taxon>
        <taxon>Cytophagia</taxon>
        <taxon>Cytophagales</taxon>
        <taxon>Cyclobacteriaceae</taxon>
        <taxon>Cecembia</taxon>
    </lineage>
</organism>
<dbReference type="Pfam" id="PF00691">
    <property type="entry name" value="OmpA"/>
    <property type="match status" value="1"/>
</dbReference>
<dbReference type="RefSeq" id="WP_106567296.1">
    <property type="nucleotide sequence ID" value="NZ_PYGF01000005.1"/>
</dbReference>
<dbReference type="InterPro" id="IPR019734">
    <property type="entry name" value="TPR_rpt"/>
</dbReference>
<evidence type="ECO:0000313" key="7">
    <source>
        <dbReference type="EMBL" id="PSL04391.1"/>
    </source>
</evidence>
<comment type="caution">
    <text evidence="7">The sequence shown here is derived from an EMBL/GenBank/DDBJ whole genome shotgun (WGS) entry which is preliminary data.</text>
</comment>